<sequence length="181" mass="20610">MNSGAGEIKGNSLIYDFNNQTILNVTKDTPLLGNYYLGYFWENGSAVGCKKLKLYIDTYDVSMNNLFYEPILNQNILDGIVDKVYDSYSMLIGTINVTDDKYYPDFYAVNNSDINQQFIYEINGEVIPILVKTFLQNETLLNPNEDVKINATIQNLHGISTLDIKLRVQLVSLVNEEWIIA</sequence>
<dbReference type="EMBL" id="BARU01043404">
    <property type="protein sequence ID" value="GAH80978.1"/>
    <property type="molecule type" value="Genomic_DNA"/>
</dbReference>
<comment type="caution">
    <text evidence="1">The sequence shown here is derived from an EMBL/GenBank/DDBJ whole genome shotgun (WGS) entry which is preliminary data.</text>
</comment>
<organism evidence="1">
    <name type="scientific">marine sediment metagenome</name>
    <dbReference type="NCBI Taxonomy" id="412755"/>
    <lineage>
        <taxon>unclassified sequences</taxon>
        <taxon>metagenomes</taxon>
        <taxon>ecological metagenomes</taxon>
    </lineage>
</organism>
<evidence type="ECO:0000313" key="1">
    <source>
        <dbReference type="EMBL" id="GAH80978.1"/>
    </source>
</evidence>
<dbReference type="AlphaFoldDB" id="X1KFZ6"/>
<protein>
    <submittedName>
        <fullName evidence="1">Uncharacterized protein</fullName>
    </submittedName>
</protein>
<feature type="non-terminal residue" evidence="1">
    <location>
        <position position="181"/>
    </location>
</feature>
<name>X1KFZ6_9ZZZZ</name>
<gene>
    <name evidence="1" type="ORF">S03H2_66471</name>
</gene>
<proteinExistence type="predicted"/>
<accession>X1KFZ6</accession>
<reference evidence="1" key="1">
    <citation type="journal article" date="2014" name="Front. Microbiol.">
        <title>High frequency of phylogenetically diverse reductive dehalogenase-homologous genes in deep subseafloor sedimentary metagenomes.</title>
        <authorList>
            <person name="Kawai M."/>
            <person name="Futagami T."/>
            <person name="Toyoda A."/>
            <person name="Takaki Y."/>
            <person name="Nishi S."/>
            <person name="Hori S."/>
            <person name="Arai W."/>
            <person name="Tsubouchi T."/>
            <person name="Morono Y."/>
            <person name="Uchiyama I."/>
            <person name="Ito T."/>
            <person name="Fujiyama A."/>
            <person name="Inagaki F."/>
            <person name="Takami H."/>
        </authorList>
    </citation>
    <scope>NUCLEOTIDE SEQUENCE</scope>
    <source>
        <strain evidence="1">Expedition CK06-06</strain>
    </source>
</reference>